<dbReference type="SFLD" id="SFLDG01018">
    <property type="entry name" value="Squalene/Phytoene_Synthase_Lik"/>
    <property type="match status" value="1"/>
</dbReference>
<dbReference type="GO" id="GO:0004311">
    <property type="term" value="F:geranylgeranyl diphosphate synthase activity"/>
    <property type="evidence" value="ECO:0007669"/>
    <property type="project" value="InterPro"/>
</dbReference>
<dbReference type="AlphaFoldDB" id="A0A6P1NNE3"/>
<accession>A0A6P1NNE3</accession>
<name>A0A6P1NNE3_9PROT</name>
<evidence type="ECO:0000313" key="2">
    <source>
        <dbReference type="Proteomes" id="UP000463975"/>
    </source>
</evidence>
<keyword evidence="2" id="KW-1185">Reference proteome</keyword>
<dbReference type="InterPro" id="IPR008949">
    <property type="entry name" value="Isoprenoid_synthase_dom_sf"/>
</dbReference>
<dbReference type="InterPro" id="IPR017827">
    <property type="entry name" value="HSQ_synthase_HpnC"/>
</dbReference>
<dbReference type="InterPro" id="IPR044843">
    <property type="entry name" value="Trans_IPPS_bact-type"/>
</dbReference>
<sequence>MVKIDDSVWGKEDVTSSKGMKDENFPVGSFLIAPIHRPIVHHYYHFARVADDMVDNVSLTSEEKKARLVALREVLLGLREAPNRADAQSAAKLRQSLMARDLPLSLASDLITAFIMDAEKNRYQSWDELLHYCRYSANPVGRFLLALHHESEETLEASDALCTSLQIINHLQDVQSDLNKLDRCYVPLEWLNEEKVTLKDLTLARSKPGVRRVFDRMLAKVDGLNTKAKRLPSLIRDRRMRLEAAVIVNLCVQLTNHLHYNDPIEKRVALTRKDGVYALLKSIKYFSVSA</sequence>
<dbReference type="Gene3D" id="1.10.600.10">
    <property type="entry name" value="Farnesyl Diphosphate Synthase"/>
    <property type="match status" value="1"/>
</dbReference>
<reference evidence="1 2" key="1">
    <citation type="submission" date="2020-01" db="EMBL/GenBank/DDBJ databases">
        <title>Genome sequencing of strain KACC 21507.</title>
        <authorList>
            <person name="Heo J."/>
            <person name="Kim S.-J."/>
            <person name="Kim J.-S."/>
            <person name="Hong S.-B."/>
            <person name="Kwon S.-W."/>
        </authorList>
    </citation>
    <scope>NUCLEOTIDE SEQUENCE [LARGE SCALE GENOMIC DNA]</scope>
    <source>
        <strain evidence="1 2">KACC 21507</strain>
    </source>
</reference>
<protein>
    <submittedName>
        <fullName evidence="1">Squalene synthase HpnC</fullName>
        <ecNumber evidence="1">2.5.1.21</ecNumber>
    </submittedName>
</protein>
<dbReference type="KEGG" id="bomb:GT348_03330"/>
<keyword evidence="1" id="KW-0808">Transferase</keyword>
<dbReference type="PANTHER" id="PTHR31480">
    <property type="entry name" value="BIFUNCTIONAL LYCOPENE CYCLASE/PHYTOENE SYNTHASE"/>
    <property type="match status" value="1"/>
</dbReference>
<dbReference type="SUPFAM" id="SSF48576">
    <property type="entry name" value="Terpenoid synthases"/>
    <property type="match status" value="1"/>
</dbReference>
<dbReference type="EC" id="2.5.1.21" evidence="1"/>
<dbReference type="InterPro" id="IPR002060">
    <property type="entry name" value="Squ/phyt_synthse"/>
</dbReference>
<dbReference type="GO" id="GO:0051996">
    <property type="term" value="F:squalene synthase [NAD(P)H] activity"/>
    <property type="evidence" value="ECO:0007669"/>
    <property type="project" value="UniProtKB-EC"/>
</dbReference>
<evidence type="ECO:0000313" key="1">
    <source>
        <dbReference type="EMBL" id="QHI96371.1"/>
    </source>
</evidence>
<dbReference type="Proteomes" id="UP000463975">
    <property type="component" value="Chromosome"/>
</dbReference>
<dbReference type="Pfam" id="PF00494">
    <property type="entry name" value="SQS_PSY"/>
    <property type="match status" value="1"/>
</dbReference>
<dbReference type="SFLD" id="SFLDG01212">
    <property type="entry name" value="Phytoene_synthase_like"/>
    <property type="match status" value="1"/>
</dbReference>
<organism evidence="1 2">
    <name type="scientific">Aristophania vespae</name>
    <dbReference type="NCBI Taxonomy" id="2697033"/>
    <lineage>
        <taxon>Bacteria</taxon>
        <taxon>Pseudomonadati</taxon>
        <taxon>Pseudomonadota</taxon>
        <taxon>Alphaproteobacteria</taxon>
        <taxon>Acetobacterales</taxon>
        <taxon>Acetobacteraceae</taxon>
        <taxon>Aristophania</taxon>
    </lineage>
</organism>
<proteinExistence type="predicted"/>
<dbReference type="SFLD" id="SFLDS00005">
    <property type="entry name" value="Isoprenoid_Synthase_Type_I"/>
    <property type="match status" value="1"/>
</dbReference>
<gene>
    <name evidence="1" type="primary">hpnC</name>
    <name evidence="1" type="ORF">GT348_03330</name>
</gene>
<dbReference type="EMBL" id="CP047652">
    <property type="protein sequence ID" value="QHI96371.1"/>
    <property type="molecule type" value="Genomic_DNA"/>
</dbReference>
<dbReference type="NCBIfam" id="TIGR03464">
    <property type="entry name" value="HpnC"/>
    <property type="match status" value="1"/>
</dbReference>